<comment type="catalytic activity">
    <reaction evidence="13">
        <text>D-ribose + ATP = D-ribose 5-phosphate + ADP + H(+)</text>
        <dbReference type="Rhea" id="RHEA:13697"/>
        <dbReference type="ChEBI" id="CHEBI:15378"/>
        <dbReference type="ChEBI" id="CHEBI:30616"/>
        <dbReference type="ChEBI" id="CHEBI:47013"/>
        <dbReference type="ChEBI" id="CHEBI:78346"/>
        <dbReference type="ChEBI" id="CHEBI:456216"/>
        <dbReference type="EC" id="2.7.1.15"/>
    </reaction>
</comment>
<evidence type="ECO:0000256" key="6">
    <source>
        <dbReference type="ARBA" id="ARBA00022723"/>
    </source>
</evidence>
<evidence type="ECO:0000256" key="8">
    <source>
        <dbReference type="ARBA" id="ARBA00022777"/>
    </source>
</evidence>
<reference evidence="15" key="1">
    <citation type="submission" date="2013-04" db="EMBL/GenBank/DDBJ databases">
        <authorList>
            <person name="Qu J."/>
            <person name="Murali S.C."/>
            <person name="Bandaranaike D."/>
            <person name="Bellair M."/>
            <person name="Blankenburg K."/>
            <person name="Chao H."/>
            <person name="Dinh H."/>
            <person name="Doddapaneni H."/>
            <person name="Downs B."/>
            <person name="Dugan-Rocha S."/>
            <person name="Elkadiri S."/>
            <person name="Gnanaolivu R.D."/>
            <person name="Hernandez B."/>
            <person name="Javaid M."/>
            <person name="Jayaseelan J.C."/>
            <person name="Lee S."/>
            <person name="Li M."/>
            <person name="Ming W."/>
            <person name="Munidasa M."/>
            <person name="Muniz J."/>
            <person name="Nguyen L."/>
            <person name="Ongeri F."/>
            <person name="Osuji N."/>
            <person name="Pu L.-L."/>
            <person name="Puazo M."/>
            <person name="Qu C."/>
            <person name="Quiroz J."/>
            <person name="Raj R."/>
            <person name="Weissenberger G."/>
            <person name="Xin Y."/>
            <person name="Zou X."/>
            <person name="Han Y."/>
            <person name="Richards S."/>
            <person name="Worley K."/>
            <person name="Muzny D."/>
            <person name="Gibbs R."/>
        </authorList>
    </citation>
    <scope>NUCLEOTIDE SEQUENCE</scope>
    <source>
        <strain evidence="15">Sampled in the wild</strain>
    </source>
</reference>
<feature type="binding site" evidence="13">
    <location>
        <position position="188"/>
    </location>
    <ligand>
        <name>ATP</name>
        <dbReference type="ChEBI" id="CHEBI:30616"/>
    </ligand>
</feature>
<feature type="binding site" evidence="13">
    <location>
        <position position="142"/>
    </location>
    <ligand>
        <name>substrate</name>
    </ligand>
</feature>
<comment type="subunit">
    <text evidence="13">Homodimer.</text>
</comment>
<dbReference type="InterPro" id="IPR011877">
    <property type="entry name" value="Ribokinase"/>
</dbReference>
<dbReference type="InterPro" id="IPR029056">
    <property type="entry name" value="Ribokinase-like"/>
</dbReference>
<feature type="binding site" evidence="13">
    <location>
        <position position="252"/>
    </location>
    <ligand>
        <name>K(+)</name>
        <dbReference type="ChEBI" id="CHEBI:29103"/>
    </ligand>
</feature>
<protein>
    <recommendedName>
        <fullName evidence="3 13">Ribokinase</fullName>
        <shortName evidence="13">RK</shortName>
        <ecNumber evidence="2 13">2.7.1.15</ecNumber>
    </recommendedName>
</protein>
<feature type="binding site" evidence="13">
    <location>
        <position position="254"/>
    </location>
    <ligand>
        <name>K(+)</name>
        <dbReference type="ChEBI" id="CHEBI:29103"/>
    </ligand>
</feature>
<evidence type="ECO:0000259" key="14">
    <source>
        <dbReference type="Pfam" id="PF00294"/>
    </source>
</evidence>
<evidence type="ECO:0000256" key="13">
    <source>
        <dbReference type="HAMAP-Rule" id="MF_03215"/>
    </source>
</evidence>
<evidence type="ECO:0000256" key="11">
    <source>
        <dbReference type="ARBA" id="ARBA00022958"/>
    </source>
</evidence>
<dbReference type="FunFam" id="3.40.1190.20:FF:000010">
    <property type="entry name" value="Ribokinase"/>
    <property type="match status" value="1"/>
</dbReference>
<dbReference type="EC" id="2.7.1.15" evidence="2 13"/>
<dbReference type="OrthoDB" id="415590at2759"/>
<dbReference type="EMBL" id="KZ308825">
    <property type="protein sequence ID" value="KAG8234543.1"/>
    <property type="molecule type" value="Genomic_DNA"/>
</dbReference>
<feature type="binding site" evidence="13">
    <location>
        <begin position="41"/>
        <end position="45"/>
    </location>
    <ligand>
        <name>substrate</name>
    </ligand>
</feature>
<dbReference type="PANTHER" id="PTHR10584">
    <property type="entry name" value="SUGAR KINASE"/>
    <property type="match status" value="1"/>
</dbReference>
<evidence type="ECO:0000256" key="2">
    <source>
        <dbReference type="ARBA" id="ARBA00012035"/>
    </source>
</evidence>
<feature type="binding site" evidence="13">
    <location>
        <begin position="13"/>
        <end position="15"/>
    </location>
    <ligand>
        <name>substrate</name>
    </ligand>
</feature>
<dbReference type="CDD" id="cd01174">
    <property type="entry name" value="ribokinase"/>
    <property type="match status" value="1"/>
</dbReference>
<keyword evidence="8 13" id="KW-0418">Kinase</keyword>
<evidence type="ECO:0000256" key="9">
    <source>
        <dbReference type="ARBA" id="ARBA00022840"/>
    </source>
</evidence>
<feature type="active site" description="Proton acceptor" evidence="13">
    <location>
        <position position="258"/>
    </location>
</feature>
<name>A0A8K0P728_LADFU</name>
<feature type="binding site" evidence="13">
    <location>
        <position position="245"/>
    </location>
    <ligand>
        <name>ATP</name>
        <dbReference type="ChEBI" id="CHEBI:30616"/>
    </ligand>
</feature>
<dbReference type="InterPro" id="IPR011611">
    <property type="entry name" value="PfkB_dom"/>
</dbReference>
<dbReference type="GO" id="GO:0005829">
    <property type="term" value="C:cytosol"/>
    <property type="evidence" value="ECO:0007669"/>
    <property type="project" value="TreeGrafter"/>
</dbReference>
<dbReference type="GO" id="GO:0005524">
    <property type="term" value="F:ATP binding"/>
    <property type="evidence" value="ECO:0007669"/>
    <property type="project" value="UniProtKB-UniRule"/>
</dbReference>
<dbReference type="GO" id="GO:0046872">
    <property type="term" value="F:metal ion binding"/>
    <property type="evidence" value="ECO:0007669"/>
    <property type="project" value="UniProtKB-KW"/>
</dbReference>
<dbReference type="GO" id="GO:0005634">
    <property type="term" value="C:nucleus"/>
    <property type="evidence" value="ECO:0007669"/>
    <property type="project" value="UniProtKB-SubCell"/>
</dbReference>
<keyword evidence="9 13" id="KW-0067">ATP-binding</keyword>
<proteinExistence type="inferred from homology"/>
<dbReference type="Proteomes" id="UP000792457">
    <property type="component" value="Unassembled WGS sequence"/>
</dbReference>
<keyword evidence="5 13" id="KW-0808">Transferase</keyword>
<dbReference type="AlphaFoldDB" id="A0A8K0P728"/>
<dbReference type="SUPFAM" id="SSF53613">
    <property type="entry name" value="Ribokinase-like"/>
    <property type="match status" value="1"/>
</dbReference>
<evidence type="ECO:0000313" key="16">
    <source>
        <dbReference type="Proteomes" id="UP000792457"/>
    </source>
</evidence>
<keyword evidence="4 13" id="KW-0963">Cytoplasm</keyword>
<feature type="domain" description="Carbohydrate kinase PfkB" evidence="14">
    <location>
        <begin position="5"/>
        <end position="302"/>
    </location>
</feature>
<dbReference type="InterPro" id="IPR002139">
    <property type="entry name" value="Ribo/fructo_kinase"/>
</dbReference>
<feature type="binding site" evidence="13">
    <location>
        <position position="290"/>
    </location>
    <ligand>
        <name>K(+)</name>
        <dbReference type="ChEBI" id="CHEBI:29103"/>
    </ligand>
</feature>
<comment type="caution">
    <text evidence="13">Lacks conserved residue(s) required for the propagation of feature annotation.</text>
</comment>
<evidence type="ECO:0000313" key="15">
    <source>
        <dbReference type="EMBL" id="KAG8234543.1"/>
    </source>
</evidence>
<feature type="binding site" evidence="13">
    <location>
        <begin position="224"/>
        <end position="229"/>
    </location>
    <ligand>
        <name>ATP</name>
        <dbReference type="ChEBI" id="CHEBI:30616"/>
    </ligand>
</feature>
<dbReference type="InterPro" id="IPR002173">
    <property type="entry name" value="Carboh/pur_kinase_PfkB_CS"/>
</dbReference>
<keyword evidence="11 13" id="KW-0630">Potassium</keyword>
<sequence>MMEPKVVVLGSCMIDFSSYAPRLPMPGETLHGYKFIKGYGGKGANQCVAATKLGSATSFIARVGDDIFGEGYISHLKELGVGSTHLKKTPHISSGIAQILVADSGENQIVIVGGANTLLSEDDVYEASQLIKSAPVLVCQFEVPLNTTIKAVQMKRKEGKGISIVNGAPAISNLDPALLESTDIFCVNEPEAELLTGIQVDSIDAAGRAVKNLLKQGCQTAIVTVGSEGAVFSSKGDPSVIHVPTRKVQPLDTTGAGDAFIGALAFYIANHPMLSLEEAIRRSCEIATISVMKTGTQTSFPERHNLPDDLFR</sequence>
<dbReference type="GO" id="GO:0019303">
    <property type="term" value="P:D-ribose catabolic process"/>
    <property type="evidence" value="ECO:0007669"/>
    <property type="project" value="UniProtKB-UniRule"/>
</dbReference>
<comment type="similarity">
    <text evidence="1">Belongs to the carbohydrate kinase pfkB family.</text>
</comment>
<feature type="binding site" evidence="13">
    <location>
        <begin position="257"/>
        <end position="258"/>
    </location>
    <ligand>
        <name>ATP</name>
        <dbReference type="ChEBI" id="CHEBI:30616"/>
    </ligand>
</feature>
<evidence type="ECO:0000256" key="3">
    <source>
        <dbReference type="ARBA" id="ARBA00016943"/>
    </source>
</evidence>
<feature type="binding site" evidence="13">
    <location>
        <position position="299"/>
    </location>
    <ligand>
        <name>K(+)</name>
        <dbReference type="ChEBI" id="CHEBI:29103"/>
    </ligand>
</feature>
<comment type="similarity">
    <text evidence="13">Belongs to the carbohydrate kinase PfkB family. Ribokinase subfamily.</text>
</comment>
<reference evidence="15" key="2">
    <citation type="submission" date="2017-10" db="EMBL/GenBank/DDBJ databases">
        <title>Ladona fulva Genome sequencing and assembly.</title>
        <authorList>
            <person name="Murali S."/>
            <person name="Richards S."/>
            <person name="Bandaranaike D."/>
            <person name="Bellair M."/>
            <person name="Blankenburg K."/>
            <person name="Chao H."/>
            <person name="Dinh H."/>
            <person name="Doddapaneni H."/>
            <person name="Dugan-Rocha S."/>
            <person name="Elkadiri S."/>
            <person name="Gnanaolivu R."/>
            <person name="Hernandez B."/>
            <person name="Skinner E."/>
            <person name="Javaid M."/>
            <person name="Lee S."/>
            <person name="Li M."/>
            <person name="Ming W."/>
            <person name="Munidasa M."/>
            <person name="Muniz J."/>
            <person name="Nguyen L."/>
            <person name="Hughes D."/>
            <person name="Osuji N."/>
            <person name="Pu L.-L."/>
            <person name="Puazo M."/>
            <person name="Qu C."/>
            <person name="Quiroz J."/>
            <person name="Raj R."/>
            <person name="Weissenberger G."/>
            <person name="Xin Y."/>
            <person name="Zou X."/>
            <person name="Han Y."/>
            <person name="Worley K."/>
            <person name="Muzny D."/>
            <person name="Gibbs R."/>
        </authorList>
    </citation>
    <scope>NUCLEOTIDE SEQUENCE</scope>
    <source>
        <strain evidence="15">Sampled in the wild</strain>
    </source>
</reference>
<feature type="binding site" evidence="13">
    <location>
        <position position="293"/>
    </location>
    <ligand>
        <name>K(+)</name>
        <dbReference type="ChEBI" id="CHEBI:29103"/>
    </ligand>
</feature>
<keyword evidence="13" id="KW-0539">Nucleus</keyword>
<evidence type="ECO:0000256" key="4">
    <source>
        <dbReference type="ARBA" id="ARBA00022490"/>
    </source>
</evidence>
<dbReference type="Pfam" id="PF00294">
    <property type="entry name" value="PfkB"/>
    <property type="match status" value="1"/>
</dbReference>
<evidence type="ECO:0000256" key="1">
    <source>
        <dbReference type="ARBA" id="ARBA00005380"/>
    </source>
</evidence>
<comment type="cofactor">
    <cofactor evidence="13">
        <name>Mg(2+)</name>
        <dbReference type="ChEBI" id="CHEBI:18420"/>
    </cofactor>
    <text evidence="13">Requires a divalent cation, most likely magnesium in vivo, as an electrophilic catalyst to aid phosphoryl group transfer. It is the chelate of the metal and the nucleotide that is the actual substrate.</text>
</comment>
<evidence type="ECO:0000256" key="5">
    <source>
        <dbReference type="ARBA" id="ARBA00022679"/>
    </source>
</evidence>
<evidence type="ECO:0000256" key="10">
    <source>
        <dbReference type="ARBA" id="ARBA00022842"/>
    </source>
</evidence>
<evidence type="ECO:0000256" key="12">
    <source>
        <dbReference type="ARBA" id="ARBA00023277"/>
    </source>
</evidence>
<evidence type="ECO:0000256" key="7">
    <source>
        <dbReference type="ARBA" id="ARBA00022741"/>
    </source>
</evidence>
<dbReference type="PROSITE" id="PS00584">
    <property type="entry name" value="PFKB_KINASES_2"/>
    <property type="match status" value="1"/>
</dbReference>
<organism evidence="15 16">
    <name type="scientific">Ladona fulva</name>
    <name type="common">Scarce chaser dragonfly</name>
    <name type="synonym">Libellula fulva</name>
    <dbReference type="NCBI Taxonomy" id="123851"/>
    <lineage>
        <taxon>Eukaryota</taxon>
        <taxon>Metazoa</taxon>
        <taxon>Ecdysozoa</taxon>
        <taxon>Arthropoda</taxon>
        <taxon>Hexapoda</taxon>
        <taxon>Insecta</taxon>
        <taxon>Pterygota</taxon>
        <taxon>Palaeoptera</taxon>
        <taxon>Odonata</taxon>
        <taxon>Epiprocta</taxon>
        <taxon>Anisoptera</taxon>
        <taxon>Libelluloidea</taxon>
        <taxon>Libellulidae</taxon>
        <taxon>Ladona</taxon>
    </lineage>
</organism>
<keyword evidence="6 13" id="KW-0479">Metal-binding</keyword>
<dbReference type="NCBIfam" id="TIGR02152">
    <property type="entry name" value="D_ribokin_bact"/>
    <property type="match status" value="1"/>
</dbReference>
<feature type="binding site" evidence="13">
    <location>
        <position position="295"/>
    </location>
    <ligand>
        <name>K(+)</name>
        <dbReference type="ChEBI" id="CHEBI:29103"/>
    </ligand>
</feature>
<gene>
    <name evidence="15" type="ORF">J437_LFUL014002</name>
</gene>
<dbReference type="UniPathway" id="UPA00916">
    <property type="reaction ID" value="UER00889"/>
</dbReference>
<dbReference type="PANTHER" id="PTHR10584:SF166">
    <property type="entry name" value="RIBOKINASE"/>
    <property type="match status" value="1"/>
</dbReference>
<comment type="caution">
    <text evidence="15">The sequence shown here is derived from an EMBL/GenBank/DDBJ whole genome shotgun (WGS) entry which is preliminary data.</text>
</comment>
<dbReference type="HAMAP" id="MF_01987">
    <property type="entry name" value="Ribokinase"/>
    <property type="match status" value="1"/>
</dbReference>
<dbReference type="Gene3D" id="3.40.1190.20">
    <property type="match status" value="1"/>
</dbReference>
<accession>A0A8K0P728</accession>
<keyword evidence="10 13" id="KW-0460">Magnesium</keyword>
<dbReference type="PRINTS" id="PR00990">
    <property type="entry name" value="RIBOKINASE"/>
</dbReference>
<comment type="function">
    <text evidence="13">Catalyzes the phosphorylation of ribose at O-5 in a reaction requiring ATP and magnesium. The resulting D-ribose-5-phosphate can then be used either for sythesis of nucleotides, histidine, and tryptophan, or as a component of the pentose phosphate pathway.</text>
</comment>
<keyword evidence="16" id="KW-1185">Reference proteome</keyword>
<comment type="subcellular location">
    <subcellularLocation>
        <location evidence="13">Cytoplasm</location>
    </subcellularLocation>
    <subcellularLocation>
        <location evidence="13">Nucleus</location>
    </subcellularLocation>
</comment>
<keyword evidence="12 13" id="KW-0119">Carbohydrate metabolism</keyword>
<dbReference type="GO" id="GO:0004747">
    <property type="term" value="F:ribokinase activity"/>
    <property type="evidence" value="ECO:0007669"/>
    <property type="project" value="UniProtKB-UniRule"/>
</dbReference>
<comment type="pathway">
    <text evidence="13">Carbohydrate metabolism; D-ribose degradation; D-ribose 5-phosphate from beta-D-ribopyranose: step 2/2.</text>
</comment>
<feature type="binding site" evidence="13">
    <location>
        <position position="258"/>
    </location>
    <ligand>
        <name>substrate</name>
    </ligand>
</feature>
<keyword evidence="7 13" id="KW-0547">Nucleotide-binding</keyword>
<comment type="activity regulation">
    <text evidence="13">Activated by a monovalent cation that binds near, but not in, the active site. The most likely occupant of the site in vivo is potassium. Ion binding induces a conformational change that may alter substrate affinity.</text>
</comment>